<sequence>MQRTLISAALGLSFGMGAALPILPALAAATVAAPSVPAAASIPPADAADAALLGQARLWEARRRDDLALEALGKLLRTSPDHPQALAAQAEILLRTDAKRARQVIERLRMAHPGHPELARLEVLQRLSGRDAERLRLARGLARNGRAEDALAMLKELFPAGPPTTDLALEYWEVVADTRNGYEPALAALSRLAAAHPEHARLRLSVAELVLQRRPADPAALGVIRAMTRDTQLEKQARAAWRRAVLKLGPAPSSVPLVEEYLQSERLDDPTVRQHLAGLQAAIDKDRALRADPGWRAGQEGLALLDRGKLPEAEERLAQALARRPDDAELLGGFGLLRMREGRHAEAQGYFEQAQRRDPGSDRWRSLGRTARFWQLMREAGDAEDSREYQLAESKLAQARELDSRNPQALLALGRLRSAQNRVADAEEAYRAVLAADRGNADALQALFALYLSHGREADATALLARLPAAQRSQAAARMEAAKADYFRGQAQALLAAGKVEESRSMLDDAGRHGGFDPWMTLDLARLYQARGEGGQGEAMFADLLKARPQDAETRYAYALFLGSRGEETGALTALEGIPGPERSAGMAGLQRRLWSRAVVQRALALAAAGKTTPARRMIAKAEQMADGDPDLMLDFADARIDLGDLPGARASLATLAARTPPSTDWTLRHARLTASARDDAGAAALLGRIDASQLDAEQKAAWQDIRMTLALREADRLREAGRIDAGLALLDRQASAQAGPSAARLAAARARLLRAAGQPLPAAVHYGAWQALEPASRDAAIGRIEMLLQAGHREEARPLLDAQLTDLKDATPDQVADLIGALIDLQAWPRAAALAADAPPSVREHPRVLAYASELAQHDGRMADAIDYLRRSLAAQGTGIAPLALLSTLDAPAPGRERGSAPEALPEQAPGAAPANAGRYRRLAEMIDQSTAWFATTVDQNSRSGSAGRSQYDLIEIPLEYKRAQDARGRWTLRADLVKVDAGAIDLADSGARESFGSTLLCQPVCDNGVFRQQASGLALNAMLERGATRYDIGTTPVGFPVQTLIGGILHKGDLGPFGYSVDVSRRPLTGSLLSYAGTRDPRTGLTWGGVTANGIRLGLSLDKGERWGFWSSLGLHRLAGRNVEDNDRAQLMGGAILRAVNEDDRLLQFGLTGMVWRHSRNAGEYTFGHGGYYSPATFQSLSLPVTFAKRHARLSYALRAAVSVSRSTTDEAPYFPTDAGMQSLAESLAASTGVTPRYRAGDSGGFGFGRSLSLAWEYQADPRLFIGGRVELDRSTDYSPNRFGLYLRYALDRNAARPVALVPEAVRPTSQAY</sequence>
<keyword evidence="2 8" id="KW-0732">Signal</keyword>
<feature type="region of interest" description="Disordered" evidence="7">
    <location>
        <begin position="892"/>
        <end position="915"/>
    </location>
</feature>
<dbReference type="GO" id="GO:0006011">
    <property type="term" value="P:UDP-alpha-D-glucose metabolic process"/>
    <property type="evidence" value="ECO:0007669"/>
    <property type="project" value="InterPro"/>
</dbReference>
<dbReference type="Pfam" id="PF13432">
    <property type="entry name" value="TPR_16"/>
    <property type="match status" value="1"/>
</dbReference>
<evidence type="ECO:0000256" key="1">
    <source>
        <dbReference type="ARBA" id="ARBA00005186"/>
    </source>
</evidence>
<dbReference type="InterPro" id="IPR003921">
    <property type="entry name" value="Cell_synth_C"/>
</dbReference>
<dbReference type="PRINTS" id="PR01441">
    <property type="entry name" value="CELLSNTHASEC"/>
</dbReference>
<dbReference type="EMBL" id="FZOT01000007">
    <property type="protein sequence ID" value="SNS82384.1"/>
    <property type="molecule type" value="Genomic_DNA"/>
</dbReference>
<proteinExistence type="predicted"/>
<dbReference type="SUPFAM" id="SSF48452">
    <property type="entry name" value="TPR-like"/>
    <property type="match status" value="3"/>
</dbReference>
<organism evidence="10 11">
    <name type="scientific">Noviherbaspirillum humi</name>
    <dbReference type="NCBI Taxonomy" id="1688639"/>
    <lineage>
        <taxon>Bacteria</taxon>
        <taxon>Pseudomonadati</taxon>
        <taxon>Pseudomonadota</taxon>
        <taxon>Betaproteobacteria</taxon>
        <taxon>Burkholderiales</taxon>
        <taxon>Oxalobacteraceae</taxon>
        <taxon>Noviherbaspirillum</taxon>
    </lineage>
</organism>
<evidence type="ECO:0000313" key="11">
    <source>
        <dbReference type="Proteomes" id="UP000198284"/>
    </source>
</evidence>
<evidence type="ECO:0000313" key="10">
    <source>
        <dbReference type="EMBL" id="SNS82384.1"/>
    </source>
</evidence>
<dbReference type="OrthoDB" id="174989at2"/>
<keyword evidence="5" id="KW-0135">Cellulose biosynthesis</keyword>
<accession>A0A239HQ49</accession>
<comment type="pathway">
    <text evidence="1">Glycan metabolism; bacterial cellulose biosynthesis.</text>
</comment>
<name>A0A239HQ49_9BURK</name>
<dbReference type="Gene3D" id="1.25.40.10">
    <property type="entry name" value="Tetratricopeptide repeat domain"/>
    <property type="match status" value="4"/>
</dbReference>
<dbReference type="InterPro" id="IPR051012">
    <property type="entry name" value="CellSynth/LPSAsmb/PSIAsmb"/>
</dbReference>
<protein>
    <submittedName>
        <fullName evidence="10">Tfp pilus assembly protein PilF</fullName>
    </submittedName>
</protein>
<dbReference type="RefSeq" id="WP_089399657.1">
    <property type="nucleotide sequence ID" value="NZ_FZOT01000007.1"/>
</dbReference>
<dbReference type="PANTHER" id="PTHR45586:SF1">
    <property type="entry name" value="LIPOPOLYSACCHARIDE ASSEMBLY PROTEIN B"/>
    <property type="match status" value="1"/>
</dbReference>
<evidence type="ECO:0000256" key="8">
    <source>
        <dbReference type="SAM" id="SignalP"/>
    </source>
</evidence>
<evidence type="ECO:0000256" key="5">
    <source>
        <dbReference type="ARBA" id="ARBA00022916"/>
    </source>
</evidence>
<dbReference type="GO" id="GO:0030244">
    <property type="term" value="P:cellulose biosynthetic process"/>
    <property type="evidence" value="ECO:0007669"/>
    <property type="project" value="UniProtKB-KW"/>
</dbReference>
<dbReference type="GO" id="GO:0019867">
    <property type="term" value="C:outer membrane"/>
    <property type="evidence" value="ECO:0007669"/>
    <property type="project" value="InterPro"/>
</dbReference>
<evidence type="ECO:0000256" key="6">
    <source>
        <dbReference type="PROSITE-ProRule" id="PRU00339"/>
    </source>
</evidence>
<reference evidence="10 11" key="1">
    <citation type="submission" date="2017-06" db="EMBL/GenBank/DDBJ databases">
        <authorList>
            <person name="Kim H.J."/>
            <person name="Triplett B.A."/>
        </authorList>
    </citation>
    <scope>NUCLEOTIDE SEQUENCE [LARGE SCALE GENOMIC DNA]</scope>
    <source>
        <strain evidence="10 11">U15</strain>
    </source>
</reference>
<feature type="chain" id="PRO_5012489558" evidence="8">
    <location>
        <begin position="28"/>
        <end position="1315"/>
    </location>
</feature>
<feature type="repeat" description="TPR" evidence="6">
    <location>
        <begin position="328"/>
        <end position="361"/>
    </location>
</feature>
<dbReference type="SMART" id="SM00028">
    <property type="entry name" value="TPR"/>
    <property type="match status" value="6"/>
</dbReference>
<keyword evidence="11" id="KW-1185">Reference proteome</keyword>
<dbReference type="Pfam" id="PF14559">
    <property type="entry name" value="TPR_19"/>
    <property type="match status" value="1"/>
</dbReference>
<dbReference type="InterPro" id="IPR011990">
    <property type="entry name" value="TPR-like_helical_dom_sf"/>
</dbReference>
<dbReference type="UniPathway" id="UPA00694"/>
<evidence type="ECO:0000259" key="9">
    <source>
        <dbReference type="Pfam" id="PF05420"/>
    </source>
</evidence>
<dbReference type="PANTHER" id="PTHR45586">
    <property type="entry name" value="TPR REPEAT-CONTAINING PROTEIN PA4667"/>
    <property type="match status" value="1"/>
</dbReference>
<keyword evidence="3" id="KW-0677">Repeat</keyword>
<evidence type="ECO:0000256" key="4">
    <source>
        <dbReference type="ARBA" id="ARBA00022803"/>
    </source>
</evidence>
<feature type="domain" description="Cellulose synthase operon C C-terminal" evidence="9">
    <location>
        <begin position="952"/>
        <end position="1293"/>
    </location>
</feature>
<dbReference type="Pfam" id="PF05420">
    <property type="entry name" value="BCSC_C"/>
    <property type="match status" value="1"/>
</dbReference>
<evidence type="ECO:0000256" key="2">
    <source>
        <dbReference type="ARBA" id="ARBA00022729"/>
    </source>
</evidence>
<evidence type="ECO:0000256" key="7">
    <source>
        <dbReference type="SAM" id="MobiDB-lite"/>
    </source>
</evidence>
<dbReference type="InterPro" id="IPR019734">
    <property type="entry name" value="TPR_rpt"/>
</dbReference>
<dbReference type="Proteomes" id="UP000198284">
    <property type="component" value="Unassembled WGS sequence"/>
</dbReference>
<keyword evidence="4 6" id="KW-0802">TPR repeat</keyword>
<gene>
    <name evidence="10" type="ORF">SAMN06265795_10761</name>
</gene>
<feature type="signal peptide" evidence="8">
    <location>
        <begin position="1"/>
        <end position="27"/>
    </location>
</feature>
<dbReference type="InterPro" id="IPR008410">
    <property type="entry name" value="BCSC_C"/>
</dbReference>
<dbReference type="PROSITE" id="PS50005">
    <property type="entry name" value="TPR"/>
    <property type="match status" value="1"/>
</dbReference>
<evidence type="ECO:0000256" key="3">
    <source>
        <dbReference type="ARBA" id="ARBA00022737"/>
    </source>
</evidence>